<dbReference type="InterPro" id="IPR036465">
    <property type="entry name" value="vWFA_dom_sf"/>
</dbReference>
<comment type="caution">
    <text evidence="8">The sequence shown here is derived from an EMBL/GenBank/DDBJ whole genome shotgun (WGS) entry which is preliminary data.</text>
</comment>
<accession>A0A8S3SX78</accession>
<dbReference type="GO" id="GO:0046872">
    <property type="term" value="F:metal ion binding"/>
    <property type="evidence" value="ECO:0007669"/>
    <property type="project" value="UniProtKB-KW"/>
</dbReference>
<dbReference type="SUPFAM" id="SSF140864">
    <property type="entry name" value="TROVE domain-like"/>
    <property type="match status" value="1"/>
</dbReference>
<dbReference type="InterPro" id="IPR040322">
    <property type="entry name" value="TROVE2"/>
</dbReference>
<keyword evidence="9" id="KW-1185">Reference proteome</keyword>
<evidence type="ECO:0000313" key="9">
    <source>
        <dbReference type="Proteomes" id="UP000683360"/>
    </source>
</evidence>
<dbReference type="AlphaFoldDB" id="A0A8S3SX78"/>
<comment type="similarity">
    <text evidence="2">Belongs to the Ro 60 kDa family.</text>
</comment>
<evidence type="ECO:0000256" key="2">
    <source>
        <dbReference type="ARBA" id="ARBA00007814"/>
    </source>
</evidence>
<dbReference type="InterPro" id="IPR008858">
    <property type="entry name" value="TROVE_dom"/>
</dbReference>
<dbReference type="PANTHER" id="PTHR14202">
    <property type="entry name" value="60 KDA RIBONUCLEOPROTEIN SSA/RO"/>
    <property type="match status" value="1"/>
</dbReference>
<evidence type="ECO:0000256" key="3">
    <source>
        <dbReference type="ARBA" id="ARBA00022490"/>
    </source>
</evidence>
<comment type="subcellular location">
    <subcellularLocation>
        <location evidence="1">Cytoplasm</location>
    </subcellularLocation>
</comment>
<evidence type="ECO:0000313" key="8">
    <source>
        <dbReference type="EMBL" id="CAG2225634.1"/>
    </source>
</evidence>
<evidence type="ECO:0000256" key="5">
    <source>
        <dbReference type="ARBA" id="ARBA00022884"/>
    </source>
</evidence>
<dbReference type="EMBL" id="CAJPWZ010001855">
    <property type="protein sequence ID" value="CAG2225634.1"/>
    <property type="molecule type" value="Genomic_DNA"/>
</dbReference>
<keyword evidence="6" id="KW-0687">Ribonucleoprotein</keyword>
<gene>
    <name evidence="8" type="ORF">MEDL_38761</name>
</gene>
<keyword evidence="3" id="KW-0963">Cytoplasm</keyword>
<evidence type="ECO:0000256" key="4">
    <source>
        <dbReference type="ARBA" id="ARBA00022723"/>
    </source>
</evidence>
<proteinExistence type="inferred from homology"/>
<dbReference type="Pfam" id="PF05731">
    <property type="entry name" value="TROVE"/>
    <property type="match status" value="1"/>
</dbReference>
<evidence type="ECO:0000259" key="7">
    <source>
        <dbReference type="PROSITE" id="PS50988"/>
    </source>
</evidence>
<dbReference type="Proteomes" id="UP000683360">
    <property type="component" value="Unassembled WGS sequence"/>
</dbReference>
<feature type="domain" description="TROVE" evidence="7">
    <location>
        <begin position="1"/>
        <end position="379"/>
    </location>
</feature>
<dbReference type="OrthoDB" id="6098064at2759"/>
<protein>
    <submittedName>
        <fullName evidence="8">TROVE2</fullName>
    </submittedName>
</protein>
<dbReference type="GO" id="GO:0005737">
    <property type="term" value="C:cytoplasm"/>
    <property type="evidence" value="ECO:0007669"/>
    <property type="project" value="UniProtKB-SubCell"/>
</dbReference>
<dbReference type="SUPFAM" id="SSF53300">
    <property type="entry name" value="vWA-like"/>
    <property type="match status" value="1"/>
</dbReference>
<dbReference type="Gene3D" id="3.40.50.410">
    <property type="entry name" value="von Willebrand factor, type A domain"/>
    <property type="match status" value="1"/>
</dbReference>
<name>A0A8S3SX78_MYTED</name>
<keyword evidence="5" id="KW-0694">RNA-binding</keyword>
<keyword evidence="4" id="KW-0479">Metal-binding</keyword>
<organism evidence="8 9">
    <name type="scientific">Mytilus edulis</name>
    <name type="common">Blue mussel</name>
    <dbReference type="NCBI Taxonomy" id="6550"/>
    <lineage>
        <taxon>Eukaryota</taxon>
        <taxon>Metazoa</taxon>
        <taxon>Spiralia</taxon>
        <taxon>Lophotrochozoa</taxon>
        <taxon>Mollusca</taxon>
        <taxon>Bivalvia</taxon>
        <taxon>Autobranchia</taxon>
        <taxon>Pteriomorphia</taxon>
        <taxon>Mytilida</taxon>
        <taxon>Mytiloidea</taxon>
        <taxon>Mytilidae</taxon>
        <taxon>Mytilinae</taxon>
        <taxon>Mytilus</taxon>
    </lineage>
</organism>
<dbReference type="GO" id="GO:0003723">
    <property type="term" value="F:RNA binding"/>
    <property type="evidence" value="ECO:0007669"/>
    <property type="project" value="UniProtKB-KW"/>
</dbReference>
<dbReference type="InterPro" id="IPR037214">
    <property type="entry name" value="TROVE_dom_sf"/>
</dbReference>
<dbReference type="PANTHER" id="PTHR14202:SF0">
    <property type="entry name" value="RNA-BINDING PROTEIN RO60"/>
    <property type="match status" value="1"/>
</dbReference>
<sequence length="507" mass="58883">MHVNHFTKTLFCCRLIQGNKGHEVVECIRKISLQGRACKQDPALYALAVCARSNDETTKHNAYRVLNDVCRIPTHLFQFIKYSEEMNGHETGWGRAQRQAVSKWYKQFVEVGSNGHKTPLKLAYLVTKYRRRYKWSHRDVIRLAHVRSKNKAVRITLQYALGKPLEVADCKESLEVTEFLSAVKEAKRCSVKKMKEDEGRLCEYIALYQLSWEHVPNQFLKYSVKVWDVLFRTMPMTAMIRNLGKMTSFGMHTGEPATDFWVQHVVNRLDDDIQLARARIHPLTLLIALNHYELGLQRNQKIKWHLILESLRHCEMRFSEARTCKKYLWIYDNSGEAAAAMVYSTVQTEDVEVILFTNRIEDAFTATIRKEDNLQTIKEKIFQIPIETGSDYIKHDLSVPFIWAASRKEKFDAIMVFTDSITSCGFIHPAEALKQYTQYMTIPDYRFVVVAMTSDKYSVAAPDSVHNLDVVGFDTMTPGIIMDFVENSQQTFKDHDIILHSDEDRHY</sequence>
<evidence type="ECO:0000256" key="1">
    <source>
        <dbReference type="ARBA" id="ARBA00004496"/>
    </source>
</evidence>
<dbReference type="PROSITE" id="PS50988">
    <property type="entry name" value="TROVE"/>
    <property type="match status" value="1"/>
</dbReference>
<evidence type="ECO:0000256" key="6">
    <source>
        <dbReference type="ARBA" id="ARBA00023274"/>
    </source>
</evidence>
<reference evidence="8" key="1">
    <citation type="submission" date="2021-03" db="EMBL/GenBank/DDBJ databases">
        <authorList>
            <person name="Bekaert M."/>
        </authorList>
    </citation>
    <scope>NUCLEOTIDE SEQUENCE</scope>
</reference>
<dbReference type="GO" id="GO:1990904">
    <property type="term" value="C:ribonucleoprotein complex"/>
    <property type="evidence" value="ECO:0007669"/>
    <property type="project" value="UniProtKB-KW"/>
</dbReference>